<dbReference type="EMBL" id="CP013747">
    <property type="protein sequence ID" value="ALV41469.1"/>
    <property type="molecule type" value="Genomic_DNA"/>
</dbReference>
<evidence type="ECO:0000313" key="1">
    <source>
        <dbReference type="EMBL" id="ALV41469.1"/>
    </source>
</evidence>
<accession>A0A0U3QAS5</accession>
<organism evidence="1">
    <name type="scientific">Pseudarthrobacter sulfonivorans</name>
    <dbReference type="NCBI Taxonomy" id="121292"/>
    <lineage>
        <taxon>Bacteria</taxon>
        <taxon>Bacillati</taxon>
        <taxon>Actinomycetota</taxon>
        <taxon>Actinomycetes</taxon>
        <taxon>Micrococcales</taxon>
        <taxon>Micrococcaceae</taxon>
        <taxon>Pseudarthrobacter</taxon>
    </lineage>
</organism>
<dbReference type="STRING" id="121292.AU252_10165"/>
<sequence>MGVIDFILTPSAQDFSGRSKDRYTRVSTLDQNDKRQFDGEAREFGISQAAPHSIYARRRIEWLTPTLRPKE</sequence>
<gene>
    <name evidence="1" type="ORF">AU252_10165</name>
</gene>
<name>A0A0U3QAS5_9MICC</name>
<proteinExistence type="predicted"/>
<evidence type="ECO:0000313" key="2">
    <source>
        <dbReference type="Proteomes" id="UP000065151"/>
    </source>
</evidence>
<dbReference type="Proteomes" id="UP000065151">
    <property type="component" value="Chromosome"/>
</dbReference>
<dbReference type="KEGG" id="psul:AU252_10165"/>
<protein>
    <submittedName>
        <fullName evidence="1">Uncharacterized protein</fullName>
    </submittedName>
</protein>
<reference evidence="1 2" key="1">
    <citation type="submission" date="2015-12" db="EMBL/GenBank/DDBJ databases">
        <authorList>
            <person name="Shamseldin A."/>
            <person name="Moawad H."/>
            <person name="Abd El-Rahim W.M."/>
            <person name="Sadowsky M.J."/>
        </authorList>
    </citation>
    <scope>NUCLEOTIDE SEQUENCE [LARGE SCALE GENOMIC DNA]</scope>
    <source>
        <strain evidence="1 2">Ar51</strain>
    </source>
</reference>
<dbReference type="AlphaFoldDB" id="A0A0U3QAS5"/>